<comment type="caution">
    <text evidence="4">The sequence shown here is derived from an EMBL/GenBank/DDBJ whole genome shotgun (WGS) entry which is preliminary data.</text>
</comment>
<gene>
    <name evidence="4" type="ORF">EDD28_3098</name>
</gene>
<feature type="domain" description="N-acetyltransferase" evidence="3">
    <location>
        <begin position="38"/>
        <end position="188"/>
    </location>
</feature>
<keyword evidence="1" id="KW-0547">Nucleotide-binding</keyword>
<evidence type="ECO:0000256" key="1">
    <source>
        <dbReference type="PROSITE-ProRule" id="PRU00409"/>
    </source>
</evidence>
<name>A0A3N2D1M5_9MICO</name>
<dbReference type="SUPFAM" id="SSF55729">
    <property type="entry name" value="Acyl-CoA N-acyltransferases (Nat)"/>
    <property type="match status" value="1"/>
</dbReference>
<sequence>MVSPMEPEDAVAPGRAPAPAPYPAHWEADVLLRDGSTMRIRPILPSDADALQAFHEAQSEESTYFRFFAPLRTLPPKDLRRLVTVDHADRVALVMLSGDRIVAVGRYDRVDAGTAEVAFNVSDVHQGRGLGSVLLEHLAAAARERGIDRFVADTLPANARMIRVFSDAGYDVRQRYEDGVISLEFRIDPTQRSLDVVASREQRTDAASMRALLAPAGILVVAGTEEDGQANLAQRIAANLAARTDVTCVGSPLRAVAAEHGHPWLPDLDAAPTATLAYAATAPEAMLGLLPRLAAVGVRGVVVLGSGFDREGAPTQAELVAAAREGGLRIVGPRSYGLVLRPVDAGPDGAGPDGAVEGDAGRDDPVVATVNATLADPGPPPGPVALFSQSAALSAQLLAATAASGIGVATYVSAGHRADVSGNDLLQYASDLPDVRAVGMYLESLGNPRKFARVAGRVSSRVPVVAVVGASQREEGGLGRAALQEAMLAAGVLVAPTMPAMIDAVALLAATPLPRGSRVAVLGSSAALVGLAAGQLTGVDADPVLASYDARGGAPAVAAAVELLAAREWDVALVIHVDLLGERDPAILRELTGLTRTGRPVLAVVPGLHGWTPELAVTDVAAPAPPAEPLGTRQPVVPSYPSVEEAVAALTLALRYATWRRQDPGSLVEPEGVDLRRAREIVEETLREHPEGSDLASEPTREFLAALGITMLPSYRVHSTRQAVTLAREIGWPVAVRSIDPVLRRRDIGGVRLDITRPLELVDALRTVRLRQGGSGPVELQAMAPLGVACVVRGWDDAVVGPVVSFGLAGDATELLEDATYALPPLRSGDVHRLVRGIRAAPRLLSRLADRLESEPDLEPLEDVIARVAEAIEAIPQLRALELTPALATEEGILVLSARVSVAPQIRPDGGRRALRPAVR</sequence>
<dbReference type="InterPro" id="IPR013815">
    <property type="entry name" value="ATP_grasp_subdomain_1"/>
</dbReference>
<dbReference type="PANTHER" id="PTHR42793">
    <property type="entry name" value="COA BINDING DOMAIN CONTAINING PROTEIN"/>
    <property type="match status" value="1"/>
</dbReference>
<dbReference type="Gene3D" id="3.40.50.261">
    <property type="entry name" value="Succinyl-CoA synthetase domains"/>
    <property type="match status" value="1"/>
</dbReference>
<proteinExistence type="predicted"/>
<evidence type="ECO:0000259" key="3">
    <source>
        <dbReference type="PROSITE" id="PS51186"/>
    </source>
</evidence>
<dbReference type="PANTHER" id="PTHR42793:SF1">
    <property type="entry name" value="PEPTIDYL-LYSINE N-ACETYLTRANSFERASE PATZ"/>
    <property type="match status" value="1"/>
</dbReference>
<dbReference type="InterPro" id="IPR036291">
    <property type="entry name" value="NAD(P)-bd_dom_sf"/>
</dbReference>
<dbReference type="EMBL" id="RKHQ01000002">
    <property type="protein sequence ID" value="ROR93676.1"/>
    <property type="molecule type" value="Genomic_DNA"/>
</dbReference>
<dbReference type="Pfam" id="PF13549">
    <property type="entry name" value="ATP-grasp_5"/>
    <property type="match status" value="1"/>
</dbReference>
<dbReference type="Gene3D" id="3.40.50.720">
    <property type="entry name" value="NAD(P)-binding Rossmann-like Domain"/>
    <property type="match status" value="1"/>
</dbReference>
<feature type="domain" description="ATP-grasp" evidence="2">
    <location>
        <begin position="701"/>
        <end position="737"/>
    </location>
</feature>
<dbReference type="SUPFAM" id="SSF56059">
    <property type="entry name" value="Glutathione synthetase ATP-binding domain-like"/>
    <property type="match status" value="1"/>
</dbReference>
<evidence type="ECO:0000313" key="4">
    <source>
        <dbReference type="EMBL" id="ROR93676.1"/>
    </source>
</evidence>
<dbReference type="InterPro" id="IPR011761">
    <property type="entry name" value="ATP-grasp"/>
</dbReference>
<dbReference type="CDD" id="cd04301">
    <property type="entry name" value="NAT_SF"/>
    <property type="match status" value="1"/>
</dbReference>
<keyword evidence="5" id="KW-1185">Reference proteome</keyword>
<dbReference type="InterPro" id="IPR016102">
    <property type="entry name" value="Succinyl-CoA_synth-like"/>
</dbReference>
<protein>
    <submittedName>
        <fullName evidence="4">Acyl-CoA synthetase (NDP forming)</fullName>
    </submittedName>
</protein>
<dbReference type="AlphaFoldDB" id="A0A3N2D1M5"/>
<dbReference type="Gene3D" id="3.30.1490.20">
    <property type="entry name" value="ATP-grasp fold, A domain"/>
    <property type="match status" value="1"/>
</dbReference>
<dbReference type="GO" id="GO:0046872">
    <property type="term" value="F:metal ion binding"/>
    <property type="evidence" value="ECO:0007669"/>
    <property type="project" value="InterPro"/>
</dbReference>
<dbReference type="PROSITE" id="PS51186">
    <property type="entry name" value="GNAT"/>
    <property type="match status" value="1"/>
</dbReference>
<organism evidence="4 5">
    <name type="scientific">Salana multivorans</name>
    <dbReference type="NCBI Taxonomy" id="120377"/>
    <lineage>
        <taxon>Bacteria</taxon>
        <taxon>Bacillati</taxon>
        <taxon>Actinomycetota</taxon>
        <taxon>Actinomycetes</taxon>
        <taxon>Micrococcales</taxon>
        <taxon>Beutenbergiaceae</taxon>
        <taxon>Salana</taxon>
    </lineage>
</organism>
<dbReference type="InterPro" id="IPR032875">
    <property type="entry name" value="Succ_CoA_lig_flav_dom"/>
</dbReference>
<dbReference type="GO" id="GO:0005524">
    <property type="term" value="F:ATP binding"/>
    <property type="evidence" value="ECO:0007669"/>
    <property type="project" value="UniProtKB-UniRule"/>
</dbReference>
<dbReference type="InterPro" id="IPR003781">
    <property type="entry name" value="CoA-bd"/>
</dbReference>
<dbReference type="PROSITE" id="PS50975">
    <property type="entry name" value="ATP_GRASP"/>
    <property type="match status" value="1"/>
</dbReference>
<dbReference type="InterPro" id="IPR000182">
    <property type="entry name" value="GNAT_dom"/>
</dbReference>
<dbReference type="Pfam" id="PF13380">
    <property type="entry name" value="CoA_binding_2"/>
    <property type="match status" value="1"/>
</dbReference>
<dbReference type="OrthoDB" id="190266at2"/>
<dbReference type="Gene3D" id="3.30.470.20">
    <property type="entry name" value="ATP-grasp fold, B domain"/>
    <property type="match status" value="1"/>
</dbReference>
<dbReference type="InterPro" id="IPR016181">
    <property type="entry name" value="Acyl_CoA_acyltransferase"/>
</dbReference>
<accession>A0A3N2D1M5</accession>
<dbReference type="SUPFAM" id="SSF51735">
    <property type="entry name" value="NAD(P)-binding Rossmann-fold domains"/>
    <property type="match status" value="1"/>
</dbReference>
<dbReference type="GO" id="GO:0016747">
    <property type="term" value="F:acyltransferase activity, transferring groups other than amino-acyl groups"/>
    <property type="evidence" value="ECO:0007669"/>
    <property type="project" value="InterPro"/>
</dbReference>
<keyword evidence="1" id="KW-0067">ATP-binding</keyword>
<dbReference type="Pfam" id="PF00583">
    <property type="entry name" value="Acetyltransf_1"/>
    <property type="match status" value="1"/>
</dbReference>
<dbReference type="Gene3D" id="3.40.630.30">
    <property type="match status" value="1"/>
</dbReference>
<dbReference type="Proteomes" id="UP000275356">
    <property type="component" value="Unassembled WGS sequence"/>
</dbReference>
<reference evidence="4 5" key="1">
    <citation type="submission" date="2018-11" db="EMBL/GenBank/DDBJ databases">
        <title>Sequencing the genomes of 1000 actinobacteria strains.</title>
        <authorList>
            <person name="Klenk H.-P."/>
        </authorList>
    </citation>
    <scope>NUCLEOTIDE SEQUENCE [LARGE SCALE GENOMIC DNA]</scope>
    <source>
        <strain evidence="4 5">DSM 13521</strain>
    </source>
</reference>
<evidence type="ECO:0000259" key="2">
    <source>
        <dbReference type="PROSITE" id="PS50975"/>
    </source>
</evidence>
<evidence type="ECO:0000313" key="5">
    <source>
        <dbReference type="Proteomes" id="UP000275356"/>
    </source>
</evidence>
<dbReference type="Pfam" id="PF13607">
    <property type="entry name" value="Succ_CoA_lig"/>
    <property type="match status" value="1"/>
</dbReference>
<dbReference type="SUPFAM" id="SSF52210">
    <property type="entry name" value="Succinyl-CoA synthetase domains"/>
    <property type="match status" value="2"/>
</dbReference>